<organism evidence="2 3">
    <name type="scientific">Noviherbaspirillum suwonense</name>
    <dbReference type="NCBI Taxonomy" id="1224511"/>
    <lineage>
        <taxon>Bacteria</taxon>
        <taxon>Pseudomonadati</taxon>
        <taxon>Pseudomonadota</taxon>
        <taxon>Betaproteobacteria</taxon>
        <taxon>Burkholderiales</taxon>
        <taxon>Oxalobacteraceae</taxon>
        <taxon>Noviherbaspirillum</taxon>
    </lineage>
</organism>
<gene>
    <name evidence="2" type="ORF">SAMN06295970_10686</name>
</gene>
<evidence type="ECO:0000256" key="1">
    <source>
        <dbReference type="SAM" id="MobiDB-lite"/>
    </source>
</evidence>
<dbReference type="RefSeq" id="WP_283442198.1">
    <property type="nucleotide sequence ID" value="NZ_FXUL01000006.1"/>
</dbReference>
<sequence>MNRLTLMRTQSPFFLHVADSVKKPARVLPVSLVRPSPSSSGIAPNALSPHPRLRSTDPSGWTGSQAAAPASAAASEAAQSFMMQITVDARGVTELRHLVMGNCGELVSFMCIQPVAHATKMKVWLCLSRPAADRIMDIVMRTLPSAEFGAIVRV</sequence>
<keyword evidence="3" id="KW-1185">Reference proteome</keyword>
<protein>
    <submittedName>
        <fullName evidence="2">Uncharacterized protein</fullName>
    </submittedName>
</protein>
<accession>A0ABY1Q4T7</accession>
<name>A0ABY1Q4T7_9BURK</name>
<proteinExistence type="predicted"/>
<evidence type="ECO:0000313" key="2">
    <source>
        <dbReference type="EMBL" id="SMP59460.1"/>
    </source>
</evidence>
<dbReference type="EMBL" id="FXUL01000006">
    <property type="protein sequence ID" value="SMP59460.1"/>
    <property type="molecule type" value="Genomic_DNA"/>
</dbReference>
<reference evidence="2 3" key="1">
    <citation type="submission" date="2017-05" db="EMBL/GenBank/DDBJ databases">
        <authorList>
            <person name="Varghese N."/>
            <person name="Submissions S."/>
        </authorList>
    </citation>
    <scope>NUCLEOTIDE SEQUENCE [LARGE SCALE GENOMIC DNA]</scope>
    <source>
        <strain evidence="2 3">DSM 26001</strain>
    </source>
</reference>
<comment type="caution">
    <text evidence="2">The sequence shown here is derived from an EMBL/GenBank/DDBJ whole genome shotgun (WGS) entry which is preliminary data.</text>
</comment>
<dbReference type="Proteomes" id="UP001158049">
    <property type="component" value="Unassembled WGS sequence"/>
</dbReference>
<feature type="region of interest" description="Disordered" evidence="1">
    <location>
        <begin position="34"/>
        <end position="68"/>
    </location>
</feature>
<evidence type="ECO:0000313" key="3">
    <source>
        <dbReference type="Proteomes" id="UP001158049"/>
    </source>
</evidence>